<proteinExistence type="predicted"/>
<dbReference type="EMBL" id="WAGX01000004">
    <property type="protein sequence ID" value="KAB1439859.1"/>
    <property type="molecule type" value="Genomic_DNA"/>
</dbReference>
<accession>A0A7V7QME3</accession>
<evidence type="ECO:0000313" key="2">
    <source>
        <dbReference type="EMBL" id="KAB1439859.1"/>
    </source>
</evidence>
<reference evidence="2 3" key="2">
    <citation type="submission" date="2020-02" db="EMBL/GenBank/DDBJ databases">
        <title>Candidatus Galacturonibacter soehngenii shows hetero-acetogenic catabolism of galacturonic acid but lacks a canonical carbon monoxide dehydrogenase/acetyl-CoA synthase complex.</title>
        <authorList>
            <person name="Diender M."/>
            <person name="Stouten G.R."/>
            <person name="Petersen J.F."/>
            <person name="Nielsen P.H."/>
            <person name="Dueholm M.S."/>
            <person name="Pronk J.T."/>
            <person name="Van Loosdrecht M.C.M."/>
        </authorList>
    </citation>
    <scope>NUCLEOTIDE SEQUENCE [LARGE SCALE GENOMIC DNA]</scope>
    <source>
        <strain evidence="2">GalUA</strain>
    </source>
</reference>
<comment type="caution">
    <text evidence="2">The sequence shown here is derived from an EMBL/GenBank/DDBJ whole genome shotgun (WGS) entry which is preliminary data.</text>
</comment>
<keyword evidence="3" id="KW-1185">Reference proteome</keyword>
<dbReference type="RefSeq" id="WP_151142817.1">
    <property type="nucleotide sequence ID" value="NZ_WAGX01000004.1"/>
</dbReference>
<sequence length="207" mass="24709">MKDKDLERFEEALKDKKIPLVTLDQKWYLLFDNNLRTFTLTNLEKKLNKLLRRQGQLYNDLKEMEKAKKTLMDKILENMDPNVEEHNGEFKIKKLDASQKLIKDINKKISSGEKELEELPMEIDRVNKRLLIEGMSICYDAMKVNKKNIELINTWIEEVRLELKNNIVKKQEIQEETNQIYSYMHDILGFEVLDVFDLYHDEAPSEE</sequence>
<name>A0A7V7QME3_9FIRM</name>
<dbReference type="Proteomes" id="UP000461768">
    <property type="component" value="Unassembled WGS sequence"/>
</dbReference>
<feature type="coiled-coil region" evidence="1">
    <location>
        <begin position="40"/>
        <end position="67"/>
    </location>
</feature>
<keyword evidence="1" id="KW-0175">Coiled coil</keyword>
<dbReference type="AlphaFoldDB" id="A0A7V7QME3"/>
<protein>
    <submittedName>
        <fullName evidence="2">Uncharacterized protein</fullName>
    </submittedName>
</protein>
<evidence type="ECO:0000256" key="1">
    <source>
        <dbReference type="SAM" id="Coils"/>
    </source>
</evidence>
<evidence type="ECO:0000313" key="3">
    <source>
        <dbReference type="Proteomes" id="UP000461768"/>
    </source>
</evidence>
<gene>
    <name evidence="2" type="ORF">F7O84_05595</name>
</gene>
<organism evidence="2 3">
    <name type="scientific">Candidatus Galacturonatibacter soehngenii</name>
    <dbReference type="NCBI Taxonomy" id="2307010"/>
    <lineage>
        <taxon>Bacteria</taxon>
        <taxon>Bacillati</taxon>
        <taxon>Bacillota</taxon>
        <taxon>Clostridia</taxon>
        <taxon>Lachnospirales</taxon>
        <taxon>Lachnospiraceae</taxon>
        <taxon>Candidatus Galacturonatibacter</taxon>
    </lineage>
</organism>
<dbReference type="OrthoDB" id="9784941at2"/>
<reference evidence="2 3" key="1">
    <citation type="submission" date="2019-09" db="EMBL/GenBank/DDBJ databases">
        <authorList>
            <person name="Valk L.C."/>
        </authorList>
    </citation>
    <scope>NUCLEOTIDE SEQUENCE [LARGE SCALE GENOMIC DNA]</scope>
    <source>
        <strain evidence="2">GalUA</strain>
    </source>
</reference>